<keyword evidence="1" id="KW-0812">Transmembrane</keyword>
<sequence length="108" mass="12555">MKTKTNKIFCWLISLLLLASVTVGFVINGVTYYLPPEKLLSANWFIYPVIISAALSLLLYVFKRISDKSFKEKWIEHKNKIHLDRILSIECILFFAFVVYQLIALNRG</sequence>
<dbReference type="EMBL" id="QGGY01000002">
    <property type="protein sequence ID" value="PWJ78258.1"/>
    <property type="molecule type" value="Genomic_DNA"/>
</dbReference>
<comment type="caution">
    <text evidence="2">The sequence shown here is derived from an EMBL/GenBank/DDBJ whole genome shotgun (WGS) entry which is preliminary data.</text>
</comment>
<dbReference type="AlphaFoldDB" id="A0AB73T8W3"/>
<keyword evidence="3" id="KW-1185">Reference proteome</keyword>
<reference evidence="2 3" key="1">
    <citation type="submission" date="2018-05" db="EMBL/GenBank/DDBJ databases">
        <authorList>
            <person name="Goeker M."/>
            <person name="Huntemann M."/>
            <person name="Clum A."/>
            <person name="Pillay M."/>
            <person name="Palaniappan K."/>
            <person name="Varghese N."/>
            <person name="Mikhailova N."/>
            <person name="Stamatis D."/>
            <person name="Reddy T."/>
            <person name="Daum C."/>
            <person name="Shapiro N."/>
            <person name="Ivanova N."/>
            <person name="Kyrpides N."/>
            <person name="Woyke T."/>
        </authorList>
    </citation>
    <scope>NUCLEOTIDE SEQUENCE [LARGE SCALE GENOMIC DNA]</scope>
    <source>
        <strain evidence="2 3">DSM 26524</strain>
    </source>
</reference>
<accession>A0AB73T8W3</accession>
<keyword evidence="1" id="KW-1133">Transmembrane helix</keyword>
<dbReference type="RefSeq" id="WP_109625187.1">
    <property type="nucleotide sequence ID" value="NZ_JANKBI010000005.1"/>
</dbReference>
<feature type="transmembrane region" description="Helical" evidence="1">
    <location>
        <begin position="44"/>
        <end position="62"/>
    </location>
</feature>
<evidence type="ECO:0000256" key="1">
    <source>
        <dbReference type="SAM" id="Phobius"/>
    </source>
</evidence>
<dbReference type="Proteomes" id="UP000245412">
    <property type="component" value="Unassembled WGS sequence"/>
</dbReference>
<keyword evidence="1" id="KW-0472">Membrane</keyword>
<evidence type="ECO:0000313" key="2">
    <source>
        <dbReference type="EMBL" id="PWJ78258.1"/>
    </source>
</evidence>
<gene>
    <name evidence="2" type="ORF">C7383_102394</name>
</gene>
<protein>
    <submittedName>
        <fullName evidence="2">Uncharacterized protein</fullName>
    </submittedName>
</protein>
<evidence type="ECO:0000313" key="3">
    <source>
        <dbReference type="Proteomes" id="UP000245412"/>
    </source>
</evidence>
<feature type="transmembrane region" description="Helical" evidence="1">
    <location>
        <begin position="83"/>
        <end position="103"/>
    </location>
</feature>
<proteinExistence type="predicted"/>
<name>A0AB73T8W3_9FIRM</name>
<organism evidence="2 3">
    <name type="scientific">Murimonas intestini</name>
    <dbReference type="NCBI Taxonomy" id="1337051"/>
    <lineage>
        <taxon>Bacteria</taxon>
        <taxon>Bacillati</taxon>
        <taxon>Bacillota</taxon>
        <taxon>Clostridia</taxon>
        <taxon>Lachnospirales</taxon>
        <taxon>Lachnospiraceae</taxon>
        <taxon>Murimonas</taxon>
    </lineage>
</organism>